<evidence type="ECO:0008006" key="3">
    <source>
        <dbReference type="Google" id="ProtNLM"/>
    </source>
</evidence>
<sequence>MFLKVRVHALNDATRDAVRDYFGHFDGAVFIVYETEASRSHYQGIVWWEQTIDNLRKQIRGRFKVSGNEEYSVGKVNDYDGWVRYLCKGPTKKEGELPDVVCHQAIDIDVRKRHAEFWEENRRLKAKAKVNGSKGVIETVMQAIKPLDFNGQDGTYKRYEVGRHVVQALKEGNRGINLYQARGIFNAVMMRIDTKFEESFIDELISKF</sequence>
<name>A0ABS6S3H2_9BACT</name>
<comment type="caution">
    <text evidence="1">The sequence shown here is derived from an EMBL/GenBank/DDBJ whole genome shotgun (WGS) entry which is preliminary data.</text>
</comment>
<keyword evidence="2" id="KW-1185">Reference proteome</keyword>
<organism evidence="1 2">
    <name type="scientific">Candidatus Magnetobacterium casense</name>
    <dbReference type="NCBI Taxonomy" id="1455061"/>
    <lineage>
        <taxon>Bacteria</taxon>
        <taxon>Pseudomonadati</taxon>
        <taxon>Nitrospirota</taxon>
        <taxon>Thermodesulfovibrionia</taxon>
        <taxon>Thermodesulfovibrionales</taxon>
        <taxon>Candidatus Magnetobacteriaceae</taxon>
        <taxon>Candidatus Magnetobacterium</taxon>
    </lineage>
</organism>
<accession>A0ABS6S3H2</accession>
<gene>
    <name evidence="1" type="ORF">HWQ67_17560</name>
</gene>
<evidence type="ECO:0000313" key="2">
    <source>
        <dbReference type="Proteomes" id="UP001196980"/>
    </source>
</evidence>
<proteinExistence type="predicted"/>
<evidence type="ECO:0000313" key="1">
    <source>
        <dbReference type="EMBL" id="MBV6343386.1"/>
    </source>
</evidence>
<dbReference type="EMBL" id="JABXWD010000565">
    <property type="protein sequence ID" value="MBV6343386.1"/>
    <property type="molecule type" value="Genomic_DNA"/>
</dbReference>
<reference evidence="1 2" key="1">
    <citation type="journal article" date="2020" name="J Geophys Res Biogeosci">
        <title>Magnetotaxis as an Adaptation to Enable Bacterial Shuttling of Microbial Sulfur and Sulfur Cycling Across Aquatic Oxic#Anoxic Interfaces.</title>
        <authorList>
            <person name="Li J."/>
            <person name="Liu P."/>
            <person name="Wang J."/>
            <person name="Roberts A.P."/>
            <person name="Pan Y."/>
        </authorList>
    </citation>
    <scope>NUCLEOTIDE SEQUENCE [LARGE SCALE GENOMIC DNA]</scope>
    <source>
        <strain evidence="1 2">MYR-1_YQ</strain>
    </source>
</reference>
<dbReference type="RefSeq" id="WP_218254003.1">
    <property type="nucleotide sequence ID" value="NZ_JABXWD010000565.1"/>
</dbReference>
<dbReference type="Proteomes" id="UP001196980">
    <property type="component" value="Unassembled WGS sequence"/>
</dbReference>
<protein>
    <recommendedName>
        <fullName evidence="3">Replicase</fullName>
    </recommendedName>
</protein>